<keyword evidence="3" id="KW-1185">Reference proteome</keyword>
<reference evidence="2" key="2">
    <citation type="submission" date="2015-06" db="UniProtKB">
        <authorList>
            <consortium name="EnsemblMetazoa"/>
        </authorList>
    </citation>
    <scope>IDENTIFICATION</scope>
</reference>
<evidence type="ECO:0000256" key="1">
    <source>
        <dbReference type="SAM" id="Phobius"/>
    </source>
</evidence>
<feature type="transmembrane region" description="Helical" evidence="1">
    <location>
        <begin position="31"/>
        <end position="53"/>
    </location>
</feature>
<sequence length="69" mass="8282">MYFVEREIFEKKDFDNNLTTSQSQVSVLKKFGISLSITVFGCIFLCIRFIYLMEYMNFINNIRDLEHNI</sequence>
<protein>
    <submittedName>
        <fullName evidence="2">Uncharacterized protein</fullName>
    </submittedName>
</protein>
<name>T1GAG0_MEGSC</name>
<dbReference type="EMBL" id="CAQQ02389849">
    <property type="status" value="NOT_ANNOTATED_CDS"/>
    <property type="molecule type" value="Genomic_DNA"/>
</dbReference>
<proteinExistence type="predicted"/>
<evidence type="ECO:0000313" key="2">
    <source>
        <dbReference type="EnsemblMetazoa" id="MESCA000216-PA"/>
    </source>
</evidence>
<dbReference type="EnsemblMetazoa" id="MESCA000216-RA">
    <property type="protein sequence ID" value="MESCA000216-PA"/>
    <property type="gene ID" value="MESCA000216"/>
</dbReference>
<keyword evidence="1" id="KW-1133">Transmembrane helix</keyword>
<dbReference type="AlphaFoldDB" id="T1GAG0"/>
<accession>T1GAG0</accession>
<reference evidence="3" key="1">
    <citation type="submission" date="2013-02" db="EMBL/GenBank/DDBJ databases">
        <authorList>
            <person name="Hughes D."/>
        </authorList>
    </citation>
    <scope>NUCLEOTIDE SEQUENCE</scope>
    <source>
        <strain>Durham</strain>
        <strain evidence="3">NC isolate 2 -- Noor lab</strain>
    </source>
</reference>
<dbReference type="Proteomes" id="UP000015102">
    <property type="component" value="Unassembled WGS sequence"/>
</dbReference>
<keyword evidence="1" id="KW-0812">Transmembrane</keyword>
<organism evidence="2 3">
    <name type="scientific">Megaselia scalaris</name>
    <name type="common">Humpbacked fly</name>
    <name type="synonym">Phora scalaris</name>
    <dbReference type="NCBI Taxonomy" id="36166"/>
    <lineage>
        <taxon>Eukaryota</taxon>
        <taxon>Metazoa</taxon>
        <taxon>Ecdysozoa</taxon>
        <taxon>Arthropoda</taxon>
        <taxon>Hexapoda</taxon>
        <taxon>Insecta</taxon>
        <taxon>Pterygota</taxon>
        <taxon>Neoptera</taxon>
        <taxon>Endopterygota</taxon>
        <taxon>Diptera</taxon>
        <taxon>Brachycera</taxon>
        <taxon>Muscomorpha</taxon>
        <taxon>Platypezoidea</taxon>
        <taxon>Phoridae</taxon>
        <taxon>Megaseliini</taxon>
        <taxon>Megaselia</taxon>
    </lineage>
</organism>
<dbReference type="HOGENOM" id="CLU_2778744_0_0_1"/>
<keyword evidence="1" id="KW-0472">Membrane</keyword>
<evidence type="ECO:0000313" key="3">
    <source>
        <dbReference type="Proteomes" id="UP000015102"/>
    </source>
</evidence>